<dbReference type="OrthoDB" id="3699454at2"/>
<evidence type="ECO:0000256" key="2">
    <source>
        <dbReference type="ARBA" id="ARBA00022723"/>
    </source>
</evidence>
<evidence type="ECO:0000259" key="4">
    <source>
        <dbReference type="Pfam" id="PF13359"/>
    </source>
</evidence>
<dbReference type="Pfam" id="PF13359">
    <property type="entry name" value="DDE_Tnp_4"/>
    <property type="match status" value="1"/>
</dbReference>
<evidence type="ECO:0000313" key="5">
    <source>
        <dbReference type="EMBL" id="TDD62242.1"/>
    </source>
</evidence>
<comment type="caution">
    <text evidence="5">The sequence shown here is derived from an EMBL/GenBank/DDBJ whole genome shotgun (WGS) entry which is preliminary data.</text>
</comment>
<evidence type="ECO:0000313" key="6">
    <source>
        <dbReference type="Proteomes" id="UP000295578"/>
    </source>
</evidence>
<accession>A0A4R4ZYH0</accession>
<evidence type="ECO:0000256" key="1">
    <source>
        <dbReference type="ARBA" id="ARBA00001968"/>
    </source>
</evidence>
<proteinExistence type="predicted"/>
<dbReference type="InterPro" id="IPR027806">
    <property type="entry name" value="HARBI1_dom"/>
</dbReference>
<sequence length="265" mass="28048">MTRHGKAFGLSQATAYRYLHEAIDVLAGQAPDLHQALQRAVADGLSHLVLDGKIFDSDRCRLTITSVKGETIDEWYSGKTGDFGGNVQALSEPSGLPIWTSDVEPGGIADIQAARTHVLPPLYPYANTLPILADPGYQGAGHGVTVPFKNPTDGNILATGNRTHNALQRSLRCLGEHDFALLTQRWTAPSTPPSAPAESATSSAPPTSSPFSSTAGSTESQRENLNGPAAGQGGGPLNWQALSVLPVRQHRRSARLAHACEVECT</sequence>
<dbReference type="GO" id="GO:0046872">
    <property type="term" value="F:metal ion binding"/>
    <property type="evidence" value="ECO:0007669"/>
    <property type="project" value="UniProtKB-KW"/>
</dbReference>
<protein>
    <submittedName>
        <fullName evidence="5">IS5/IS1182 family transposase</fullName>
    </submittedName>
</protein>
<feature type="region of interest" description="Disordered" evidence="3">
    <location>
        <begin position="187"/>
        <end position="237"/>
    </location>
</feature>
<dbReference type="Proteomes" id="UP000295578">
    <property type="component" value="Unassembled WGS sequence"/>
</dbReference>
<reference evidence="5 6" key="1">
    <citation type="submission" date="2019-03" db="EMBL/GenBank/DDBJ databases">
        <title>Draft genome sequences of novel Actinobacteria.</title>
        <authorList>
            <person name="Sahin N."/>
            <person name="Ay H."/>
            <person name="Saygin H."/>
        </authorList>
    </citation>
    <scope>NUCLEOTIDE SEQUENCE [LARGE SCALE GENOMIC DNA]</scope>
    <source>
        <strain evidence="5 6">DSM 45941</strain>
    </source>
</reference>
<feature type="domain" description="DDE Tnp4" evidence="4">
    <location>
        <begin position="70"/>
        <end position="188"/>
    </location>
</feature>
<dbReference type="EMBL" id="SMKY01000452">
    <property type="protein sequence ID" value="TDD62242.1"/>
    <property type="molecule type" value="Genomic_DNA"/>
</dbReference>
<dbReference type="AlphaFoldDB" id="A0A4R4ZYH0"/>
<evidence type="ECO:0000256" key="3">
    <source>
        <dbReference type="SAM" id="MobiDB-lite"/>
    </source>
</evidence>
<feature type="compositionally biased region" description="Low complexity" evidence="3">
    <location>
        <begin position="196"/>
        <end position="219"/>
    </location>
</feature>
<name>A0A4R4ZYH0_9ACTN</name>
<keyword evidence="2" id="KW-0479">Metal-binding</keyword>
<gene>
    <name evidence="5" type="ORF">E1293_44295</name>
</gene>
<organism evidence="5 6">
    <name type="scientific">Actinomadura darangshiensis</name>
    <dbReference type="NCBI Taxonomy" id="705336"/>
    <lineage>
        <taxon>Bacteria</taxon>
        <taxon>Bacillati</taxon>
        <taxon>Actinomycetota</taxon>
        <taxon>Actinomycetes</taxon>
        <taxon>Streptosporangiales</taxon>
        <taxon>Thermomonosporaceae</taxon>
        <taxon>Actinomadura</taxon>
    </lineage>
</organism>
<comment type="cofactor">
    <cofactor evidence="1">
        <name>a divalent metal cation</name>
        <dbReference type="ChEBI" id="CHEBI:60240"/>
    </cofactor>
</comment>
<keyword evidence="6" id="KW-1185">Reference proteome</keyword>